<dbReference type="EMBL" id="BAABCV010000004">
    <property type="protein sequence ID" value="GAA4092560.1"/>
    <property type="molecule type" value="Genomic_DNA"/>
</dbReference>
<dbReference type="InterPro" id="IPR025332">
    <property type="entry name" value="DUF4238"/>
</dbReference>
<protein>
    <recommendedName>
        <fullName evidence="3">DUF4238 domain-containing protein</fullName>
    </recommendedName>
</protein>
<accession>A0ABP7WMW6</accession>
<dbReference type="RefSeq" id="WP_345102122.1">
    <property type="nucleotide sequence ID" value="NZ_BAABCV010000004.1"/>
</dbReference>
<evidence type="ECO:0008006" key="3">
    <source>
        <dbReference type="Google" id="ProtNLM"/>
    </source>
</evidence>
<proteinExistence type="predicted"/>
<comment type="caution">
    <text evidence="1">The sequence shown here is derived from an EMBL/GenBank/DDBJ whole genome shotgun (WGS) entry which is preliminary data.</text>
</comment>
<sequence length="323" mass="37804">MSEPIGQHLVPRCYLKNFALSKNKDWLIDACNVQVDDTKIFNVNIKAVCKQKEFYTFKKLPDGDKRFLEKFYSKTVEADYAQVYNLLMNGDNISPNDRFKIIAFVICQYWRTAKYINAINNIFTSSIQHGYNLIQSQGLEKKIHFDGGGAISFENKTVDEVIKEQKEDTREGYNVDSFNRFKDLTSRRINDRIVVYEAHPGDFFITSDNPVKTAHNIYDPTGTIKMPINHKYMVGLLPSNDDPTFRNRKLHRIKLDYERSYFECLGNNFMQIEQADVVILGKKSCLEKALQDYKTFDEDVFNVRFDRFYKNLEEENAFLNSQL</sequence>
<organism evidence="1 2">
    <name type="scientific">Mucilaginibacter panaciglaebae</name>
    <dbReference type="NCBI Taxonomy" id="502331"/>
    <lineage>
        <taxon>Bacteria</taxon>
        <taxon>Pseudomonadati</taxon>
        <taxon>Bacteroidota</taxon>
        <taxon>Sphingobacteriia</taxon>
        <taxon>Sphingobacteriales</taxon>
        <taxon>Sphingobacteriaceae</taxon>
        <taxon>Mucilaginibacter</taxon>
    </lineage>
</organism>
<evidence type="ECO:0000313" key="2">
    <source>
        <dbReference type="Proteomes" id="UP001500841"/>
    </source>
</evidence>
<dbReference type="Proteomes" id="UP001500841">
    <property type="component" value="Unassembled WGS sequence"/>
</dbReference>
<dbReference type="Pfam" id="PF14022">
    <property type="entry name" value="DUF4238"/>
    <property type="match status" value="1"/>
</dbReference>
<keyword evidence="2" id="KW-1185">Reference proteome</keyword>
<gene>
    <name evidence="1" type="ORF">GCM10022392_13590</name>
</gene>
<name>A0ABP7WMW6_9SPHI</name>
<reference evidence="2" key="1">
    <citation type="journal article" date="2019" name="Int. J. Syst. Evol. Microbiol.">
        <title>The Global Catalogue of Microorganisms (GCM) 10K type strain sequencing project: providing services to taxonomists for standard genome sequencing and annotation.</title>
        <authorList>
            <consortium name="The Broad Institute Genomics Platform"/>
            <consortium name="The Broad Institute Genome Sequencing Center for Infectious Disease"/>
            <person name="Wu L."/>
            <person name="Ma J."/>
        </authorList>
    </citation>
    <scope>NUCLEOTIDE SEQUENCE [LARGE SCALE GENOMIC DNA]</scope>
    <source>
        <strain evidence="2">JCM 17085</strain>
    </source>
</reference>
<evidence type="ECO:0000313" key="1">
    <source>
        <dbReference type="EMBL" id="GAA4092560.1"/>
    </source>
</evidence>